<keyword evidence="8 16" id="KW-0274">FAD</keyword>
<feature type="binding site" evidence="16">
    <location>
        <position position="94"/>
    </location>
    <ligand>
        <name>FAD</name>
        <dbReference type="ChEBI" id="CHEBI:57692"/>
    </ligand>
</feature>
<keyword evidence="21" id="KW-1185">Reference proteome</keyword>
<keyword evidence="6 18" id="KW-0812">Transmembrane</keyword>
<dbReference type="InterPro" id="IPR017938">
    <property type="entry name" value="Riboflavin_synthase-like_b-brl"/>
</dbReference>
<feature type="binding site" evidence="16">
    <location>
        <position position="92"/>
    </location>
    <ligand>
        <name>FAD</name>
        <dbReference type="ChEBI" id="CHEBI:57692"/>
    </ligand>
</feature>
<evidence type="ECO:0000256" key="5">
    <source>
        <dbReference type="ARBA" id="ARBA00022630"/>
    </source>
</evidence>
<dbReference type="InterPro" id="IPR001709">
    <property type="entry name" value="Flavoprot_Pyr_Nucl_cyt_Rdtase"/>
</dbReference>
<dbReference type="STRING" id="133385.A0A2T9YZQ8"/>
<protein>
    <recommendedName>
        <fullName evidence="17">NADH-cytochrome b5 reductase</fullName>
        <ecNumber evidence="17">1.6.2.2</ecNumber>
    </recommendedName>
</protein>
<comment type="pathway">
    <text evidence="3">Protein modification; peptidyl-diphthamide biosynthesis.</text>
</comment>
<dbReference type="EC" id="1.6.2.2" evidence="17"/>
<reference evidence="20 21" key="1">
    <citation type="journal article" date="2018" name="MBio">
        <title>Comparative Genomics Reveals the Core Gene Toolbox for the Fungus-Insect Symbiosis.</title>
        <authorList>
            <person name="Wang Y."/>
            <person name="Stata M."/>
            <person name="Wang W."/>
            <person name="Stajich J.E."/>
            <person name="White M.M."/>
            <person name="Moncalvo J.M."/>
        </authorList>
    </citation>
    <scope>NUCLEOTIDE SEQUENCE [LARGE SCALE GENOMIC DNA]</scope>
    <source>
        <strain evidence="20 21">SWE-8-4</strain>
    </source>
</reference>
<dbReference type="InterPro" id="IPR039261">
    <property type="entry name" value="FNR_nucleotide-bd"/>
</dbReference>
<dbReference type="FunFam" id="3.40.50.80:FF:000019">
    <property type="entry name" value="NADH-cytochrome b5 reductase"/>
    <property type="match status" value="1"/>
</dbReference>
<dbReference type="CDD" id="cd06183">
    <property type="entry name" value="cyt_b5_reduct_like"/>
    <property type="match status" value="1"/>
</dbReference>
<evidence type="ECO:0000256" key="9">
    <source>
        <dbReference type="ARBA" id="ARBA00022989"/>
    </source>
</evidence>
<feature type="domain" description="FAD-binding FR-type" evidence="19">
    <location>
        <begin position="38"/>
        <end position="143"/>
    </location>
</feature>
<evidence type="ECO:0000256" key="11">
    <source>
        <dbReference type="ARBA" id="ARBA00023027"/>
    </source>
</evidence>
<dbReference type="InterPro" id="IPR001433">
    <property type="entry name" value="OxRdtase_FAD/NAD-bd"/>
</dbReference>
<proteinExistence type="inferred from homology"/>
<keyword evidence="5 16" id="KW-0285">Flavoprotein</keyword>
<evidence type="ECO:0000256" key="10">
    <source>
        <dbReference type="ARBA" id="ARBA00023002"/>
    </source>
</evidence>
<keyword evidence="10 17" id="KW-0560">Oxidoreductase</keyword>
<dbReference type="Pfam" id="PF00970">
    <property type="entry name" value="FAD_binding_6"/>
    <property type="match status" value="1"/>
</dbReference>
<dbReference type="PANTHER" id="PTHR19370">
    <property type="entry name" value="NADH-CYTOCHROME B5 REDUCTASE"/>
    <property type="match status" value="1"/>
</dbReference>
<evidence type="ECO:0000256" key="2">
    <source>
        <dbReference type="ARBA" id="ARBA00004294"/>
    </source>
</evidence>
<sequence>MSTQSVSLVFLSTATAICIAIIYHLLSAKKKPIALDPTSFKAFQLISKTQMNSNTFHFIFDLKNKDAVLGLGLGQCIVIRAKNPIDGKLVTRSYTPISRLDATGKVELLIKVYPKGIVTNVMKNMEIGDSIEMRGPKGNFSYTPNTLSKILMIAGGSGITPMYQVINEIIRDPTDKTKITLLYANIAHADILLHKELDELAEMFSERLEICYVLEKEPENWNGEVGFITKDIITKYTEKVVSNTKALLCGPLPMIKAMETHLVDIGFEPAKIISKPQDHIFKF</sequence>
<organism evidence="20 21">
    <name type="scientific">Smittium simulii</name>
    <dbReference type="NCBI Taxonomy" id="133385"/>
    <lineage>
        <taxon>Eukaryota</taxon>
        <taxon>Fungi</taxon>
        <taxon>Fungi incertae sedis</taxon>
        <taxon>Zoopagomycota</taxon>
        <taxon>Kickxellomycotina</taxon>
        <taxon>Harpellomycetes</taxon>
        <taxon>Harpellales</taxon>
        <taxon>Legeriomycetaceae</taxon>
        <taxon>Smittium</taxon>
    </lineage>
</organism>
<dbReference type="InterPro" id="IPR001834">
    <property type="entry name" value="CBR-like"/>
</dbReference>
<feature type="binding site" evidence="16">
    <location>
        <position position="160"/>
    </location>
    <ligand>
        <name>FAD</name>
        <dbReference type="ChEBI" id="CHEBI:57692"/>
    </ligand>
</feature>
<evidence type="ECO:0000313" key="21">
    <source>
        <dbReference type="Proteomes" id="UP000245383"/>
    </source>
</evidence>
<dbReference type="PRINTS" id="PR00406">
    <property type="entry name" value="CYTB5RDTASE"/>
</dbReference>
<keyword evidence="12" id="KW-0496">Mitochondrion</keyword>
<feature type="binding site" evidence="16">
    <location>
        <position position="118"/>
    </location>
    <ligand>
        <name>FAD</name>
        <dbReference type="ChEBI" id="CHEBI:57692"/>
    </ligand>
</feature>
<evidence type="ECO:0000256" key="17">
    <source>
        <dbReference type="RuleBase" id="RU361226"/>
    </source>
</evidence>
<evidence type="ECO:0000256" key="16">
    <source>
        <dbReference type="PIRSR" id="PIRSR601834-1"/>
    </source>
</evidence>
<evidence type="ECO:0000259" key="19">
    <source>
        <dbReference type="PROSITE" id="PS51384"/>
    </source>
</evidence>
<evidence type="ECO:0000256" key="6">
    <source>
        <dbReference type="ARBA" id="ARBA00022692"/>
    </source>
</evidence>
<dbReference type="AlphaFoldDB" id="A0A2T9YZQ8"/>
<evidence type="ECO:0000313" key="20">
    <source>
        <dbReference type="EMBL" id="PVU97835.1"/>
    </source>
</evidence>
<name>A0A2T9YZQ8_9FUNG</name>
<dbReference type="Pfam" id="PF00175">
    <property type="entry name" value="NAD_binding_1"/>
    <property type="match status" value="1"/>
</dbReference>
<dbReference type="GO" id="GO:0005741">
    <property type="term" value="C:mitochondrial outer membrane"/>
    <property type="evidence" value="ECO:0007669"/>
    <property type="project" value="UniProtKB-SubCell"/>
</dbReference>
<dbReference type="Gene3D" id="3.40.50.80">
    <property type="entry name" value="Nucleotide-binding domain of ferredoxin-NADP reductase (FNR) module"/>
    <property type="match status" value="1"/>
</dbReference>
<comment type="subcellular location">
    <subcellularLocation>
        <location evidence="2">Mitochondrion outer membrane</location>
    </subcellularLocation>
</comment>
<evidence type="ECO:0000256" key="14">
    <source>
        <dbReference type="ARBA" id="ARBA00047682"/>
    </source>
</evidence>
<evidence type="ECO:0000256" key="3">
    <source>
        <dbReference type="ARBA" id="ARBA00005156"/>
    </source>
</evidence>
<dbReference type="SUPFAM" id="SSF63380">
    <property type="entry name" value="Riboflavin synthase domain-like"/>
    <property type="match status" value="1"/>
</dbReference>
<dbReference type="GO" id="GO:0005783">
    <property type="term" value="C:endoplasmic reticulum"/>
    <property type="evidence" value="ECO:0007669"/>
    <property type="project" value="TreeGrafter"/>
</dbReference>
<evidence type="ECO:0000256" key="1">
    <source>
        <dbReference type="ARBA" id="ARBA00001974"/>
    </source>
</evidence>
<keyword evidence="11 17" id="KW-0520">NAD</keyword>
<comment type="cofactor">
    <cofactor evidence="1 16 17">
        <name>FAD</name>
        <dbReference type="ChEBI" id="CHEBI:57692"/>
    </cofactor>
</comment>
<keyword evidence="13 18" id="KW-0472">Membrane</keyword>
<feature type="transmembrane region" description="Helical" evidence="18">
    <location>
        <begin position="6"/>
        <end position="26"/>
    </location>
</feature>
<keyword evidence="7" id="KW-1000">Mitochondrion outer membrane</keyword>
<dbReference type="GO" id="GO:0090524">
    <property type="term" value="F:cytochrome-b5 reductase activity, acting on NADH"/>
    <property type="evidence" value="ECO:0007669"/>
    <property type="project" value="UniProtKB-EC"/>
</dbReference>
<evidence type="ECO:0000256" key="15">
    <source>
        <dbReference type="ARBA" id="ARBA00049138"/>
    </source>
</evidence>
<dbReference type="Gene3D" id="2.40.30.10">
    <property type="entry name" value="Translation factors"/>
    <property type="match status" value="1"/>
</dbReference>
<dbReference type="PROSITE" id="PS51384">
    <property type="entry name" value="FAD_FR"/>
    <property type="match status" value="1"/>
</dbReference>
<evidence type="ECO:0000256" key="18">
    <source>
        <dbReference type="SAM" id="Phobius"/>
    </source>
</evidence>
<dbReference type="Proteomes" id="UP000245383">
    <property type="component" value="Unassembled WGS sequence"/>
</dbReference>
<accession>A0A2T9YZQ8</accession>
<dbReference type="SUPFAM" id="SSF52343">
    <property type="entry name" value="Ferredoxin reductase-like, C-terminal NADP-linked domain"/>
    <property type="match status" value="1"/>
</dbReference>
<gene>
    <name evidence="20" type="ORF">BB561_000304</name>
</gene>
<dbReference type="PANTHER" id="PTHR19370:SF184">
    <property type="entry name" value="NADH-CYTOCHROME B5 REDUCTASE-LIKE"/>
    <property type="match status" value="1"/>
</dbReference>
<dbReference type="OrthoDB" id="432685at2759"/>
<evidence type="ECO:0000256" key="4">
    <source>
        <dbReference type="ARBA" id="ARBA00006105"/>
    </source>
</evidence>
<comment type="catalytic activity">
    <reaction evidence="14 17">
        <text>2 Fe(III)-[cytochrome b5] + NADH = 2 Fe(II)-[cytochrome b5] + NAD(+) + H(+)</text>
        <dbReference type="Rhea" id="RHEA:46680"/>
        <dbReference type="Rhea" id="RHEA-COMP:10438"/>
        <dbReference type="Rhea" id="RHEA-COMP:10439"/>
        <dbReference type="ChEBI" id="CHEBI:15378"/>
        <dbReference type="ChEBI" id="CHEBI:29033"/>
        <dbReference type="ChEBI" id="CHEBI:29034"/>
        <dbReference type="ChEBI" id="CHEBI:57540"/>
        <dbReference type="ChEBI" id="CHEBI:57945"/>
        <dbReference type="EC" id="1.6.2.2"/>
    </reaction>
</comment>
<dbReference type="EMBL" id="MBFR01000006">
    <property type="protein sequence ID" value="PVU97835.1"/>
    <property type="molecule type" value="Genomic_DNA"/>
</dbReference>
<dbReference type="InterPro" id="IPR008333">
    <property type="entry name" value="Cbr1-like_FAD-bd_dom"/>
</dbReference>
<evidence type="ECO:0000256" key="7">
    <source>
        <dbReference type="ARBA" id="ARBA00022787"/>
    </source>
</evidence>
<comment type="catalytic activity">
    <reaction evidence="15">
        <text>2 Fe(3+)-[Dph3] + NADH = 2 Fe(2+)-[Dph3] + NAD(+) + H(+)</text>
        <dbReference type="Rhea" id="RHEA:71231"/>
        <dbReference type="Rhea" id="RHEA-COMP:18002"/>
        <dbReference type="Rhea" id="RHEA-COMP:18003"/>
        <dbReference type="ChEBI" id="CHEBI:15378"/>
        <dbReference type="ChEBI" id="CHEBI:29033"/>
        <dbReference type="ChEBI" id="CHEBI:29034"/>
        <dbReference type="ChEBI" id="CHEBI:57540"/>
        <dbReference type="ChEBI" id="CHEBI:57945"/>
        <dbReference type="ChEBI" id="CHEBI:83228"/>
    </reaction>
    <physiologicalReaction direction="left-to-right" evidence="15">
        <dbReference type="Rhea" id="RHEA:71232"/>
    </physiologicalReaction>
</comment>
<feature type="binding site" evidence="16">
    <location>
        <position position="111"/>
    </location>
    <ligand>
        <name>FAD</name>
        <dbReference type="ChEBI" id="CHEBI:57692"/>
    </ligand>
</feature>
<comment type="caution">
    <text evidence="20">The sequence shown here is derived from an EMBL/GenBank/DDBJ whole genome shotgun (WGS) entry which is preliminary data.</text>
</comment>
<comment type="similarity">
    <text evidence="4 17">Belongs to the flavoprotein pyridine nucleotide cytochrome reductase family.</text>
</comment>
<dbReference type="InterPro" id="IPR017927">
    <property type="entry name" value="FAD-bd_FR_type"/>
</dbReference>
<evidence type="ECO:0000256" key="8">
    <source>
        <dbReference type="ARBA" id="ARBA00022827"/>
    </source>
</evidence>
<evidence type="ECO:0000256" key="13">
    <source>
        <dbReference type="ARBA" id="ARBA00023136"/>
    </source>
</evidence>
<feature type="binding site" evidence="16">
    <location>
        <position position="109"/>
    </location>
    <ligand>
        <name>FAD</name>
        <dbReference type="ChEBI" id="CHEBI:57692"/>
    </ligand>
</feature>
<evidence type="ECO:0000256" key="12">
    <source>
        <dbReference type="ARBA" id="ARBA00023128"/>
    </source>
</evidence>
<dbReference type="PRINTS" id="PR00371">
    <property type="entry name" value="FPNCR"/>
</dbReference>
<keyword evidence="9 18" id="KW-1133">Transmembrane helix</keyword>
<dbReference type="FunFam" id="2.40.30.10:FF:000032">
    <property type="entry name" value="NADH-cytochrome b5 reductase"/>
    <property type="match status" value="1"/>
</dbReference>